<evidence type="ECO:0000256" key="2">
    <source>
        <dbReference type="PROSITE-ProRule" id="PRU00235"/>
    </source>
</evidence>
<dbReference type="PANTHER" id="PTHR22870:SF408">
    <property type="entry name" value="OS09G0560450 PROTEIN"/>
    <property type="match status" value="1"/>
</dbReference>
<dbReference type="PANTHER" id="PTHR22870">
    <property type="entry name" value="REGULATOR OF CHROMOSOME CONDENSATION"/>
    <property type="match status" value="1"/>
</dbReference>
<proteinExistence type="predicted"/>
<feature type="region of interest" description="Disordered" evidence="3">
    <location>
        <begin position="798"/>
        <end position="817"/>
    </location>
</feature>
<evidence type="ECO:0000256" key="3">
    <source>
        <dbReference type="SAM" id="MobiDB-lite"/>
    </source>
</evidence>
<dbReference type="Pfam" id="PF13540">
    <property type="entry name" value="RCC1_2"/>
    <property type="match status" value="3"/>
</dbReference>
<dbReference type="AlphaFoldDB" id="A0A7J6LU56"/>
<keyword evidence="1" id="KW-0677">Repeat</keyword>
<dbReference type="PROSITE" id="PS50012">
    <property type="entry name" value="RCC1_3"/>
    <property type="match status" value="2"/>
</dbReference>
<organism evidence="4 5">
    <name type="scientific">Perkinsus chesapeaki</name>
    <name type="common">Clam parasite</name>
    <name type="synonym">Perkinsus andrewsi</name>
    <dbReference type="NCBI Taxonomy" id="330153"/>
    <lineage>
        <taxon>Eukaryota</taxon>
        <taxon>Sar</taxon>
        <taxon>Alveolata</taxon>
        <taxon>Perkinsozoa</taxon>
        <taxon>Perkinsea</taxon>
        <taxon>Perkinsida</taxon>
        <taxon>Perkinsidae</taxon>
        <taxon>Perkinsus</taxon>
    </lineage>
</organism>
<feature type="repeat" description="RCC1" evidence="2">
    <location>
        <begin position="641"/>
        <end position="696"/>
    </location>
</feature>
<dbReference type="Proteomes" id="UP000591131">
    <property type="component" value="Unassembled WGS sequence"/>
</dbReference>
<dbReference type="InterPro" id="IPR009091">
    <property type="entry name" value="RCC1/BLIP-II"/>
</dbReference>
<evidence type="ECO:0000313" key="4">
    <source>
        <dbReference type="EMBL" id="KAF4662686.1"/>
    </source>
</evidence>
<reference evidence="4 5" key="1">
    <citation type="submission" date="2020-04" db="EMBL/GenBank/DDBJ databases">
        <title>Perkinsus chesapeaki whole genome sequence.</title>
        <authorList>
            <person name="Bogema D.R."/>
        </authorList>
    </citation>
    <scope>NUCLEOTIDE SEQUENCE [LARGE SCALE GENOMIC DNA]</scope>
    <source>
        <strain evidence="4">ATCC PRA-425</strain>
    </source>
</reference>
<dbReference type="InterPro" id="IPR000408">
    <property type="entry name" value="Reg_chr_condens"/>
</dbReference>
<protein>
    <submittedName>
        <fullName evidence="4">Uncharacterized protein</fullName>
    </submittedName>
</protein>
<dbReference type="EMBL" id="JAAPAO010000339">
    <property type="protein sequence ID" value="KAF4662686.1"/>
    <property type="molecule type" value="Genomic_DNA"/>
</dbReference>
<evidence type="ECO:0000256" key="1">
    <source>
        <dbReference type="ARBA" id="ARBA00022737"/>
    </source>
</evidence>
<dbReference type="Gene3D" id="2.130.10.30">
    <property type="entry name" value="Regulator of chromosome condensation 1/beta-lactamase-inhibitor protein II"/>
    <property type="match status" value="2"/>
</dbReference>
<evidence type="ECO:0000313" key="5">
    <source>
        <dbReference type="Proteomes" id="UP000591131"/>
    </source>
</evidence>
<feature type="repeat" description="RCC1" evidence="2">
    <location>
        <begin position="592"/>
        <end position="640"/>
    </location>
</feature>
<dbReference type="OrthoDB" id="293800at2759"/>
<feature type="region of interest" description="Disordered" evidence="3">
    <location>
        <begin position="718"/>
        <end position="748"/>
    </location>
</feature>
<accession>A0A7J6LU56</accession>
<feature type="compositionally biased region" description="Acidic residues" evidence="3">
    <location>
        <begin position="724"/>
        <end position="740"/>
    </location>
</feature>
<feature type="compositionally biased region" description="Polar residues" evidence="3">
    <location>
        <begin position="801"/>
        <end position="817"/>
    </location>
</feature>
<name>A0A7J6LU56_PERCH</name>
<comment type="caution">
    <text evidence="4">The sequence shown here is derived from an EMBL/GenBank/DDBJ whole genome shotgun (WGS) entry which is preliminary data.</text>
</comment>
<dbReference type="PROSITE" id="PS00626">
    <property type="entry name" value="RCC1_2"/>
    <property type="match status" value="2"/>
</dbReference>
<dbReference type="InterPro" id="IPR051210">
    <property type="entry name" value="Ub_ligase/GEF_domain"/>
</dbReference>
<sequence>MRWLFGGNRRDDEDWEDLMESSTTLMSATVDPQGEGPISLKSPKDTRTRVLVYGSPFAEMMADKAAAEDRHEATSIGGHRLSVSRGSFGLRGGSPLETTSQQAAAARWPPPPPVRDVVVSAPVVLAGGVLSSCRIDKVAEGARADVCTRLAGTIMANVESDISEKWSTRQVTPVRLPGEYSVSTMATGAFHSVCLGAKGGGGGGQVYVWGHSDCLALSSSEWKEAAAGRSKGHISVPTSLAALGGSSVVGAIAACERTSYALVIRKVMTAMDYQPRDFKWATVKSALVEQMPADGVSLAVRLVHRGQLLCREEVGISIEVSGGTGGLELSGRYFHNGEFAESRPVFMRRMAHSAGHEPAWIYFKDGGGERRQWVISTAAPGTEAGFFLVLSGQPLSSPLELCKKEGAPTVASVGLALVGDSIYLRRDDSESHGLDGRYDRMDGLIDGTVGYALSGGSGPGTVLVPNMAKGRWEIRRGATMAAFSTDAFNCALPWCMSQSIGLWYRSSGGVFRVEAVVDGVVSSDGLVGEDTSDGLAIELEGMVRCCLLLHWGLSALGQLLPVPKLLHEFPSDTEIVDIAAGGHFGLAADRTGAVYGWGDGTYGELLSSKGAAVRRLDALVGFKARQVSCGARHALVVDEQGSVVAFGDNTAGQCGLGSREGHRVKRAKVIPVGGACLHGGGTAACGGRHSALVTAEGRLFTWGHGGDGKLIHVKEKYGPRSGMEEEERVEGGDWEEQEEEGGNRRPAGVAIRSGLKAAVHRPRMVYALTHLKVQAVGLGADSTVVVVGDSTALEGVVGSVDGSTPGSASPLSVSRSSNPFRSRLFASFGGFGSSPALVREDSADQSLPLRRRLSDGSGSIDESIGADSFVSAKESL</sequence>
<dbReference type="SUPFAM" id="SSF50985">
    <property type="entry name" value="RCC1/BLIP-II"/>
    <property type="match status" value="1"/>
</dbReference>
<keyword evidence="5" id="KW-1185">Reference proteome</keyword>
<gene>
    <name evidence="4" type="ORF">FOL47_006087</name>
</gene>